<dbReference type="NCBIfam" id="NF033503">
    <property type="entry name" value="LarB"/>
    <property type="match status" value="1"/>
</dbReference>
<dbReference type="Pfam" id="PF00731">
    <property type="entry name" value="AIRC"/>
    <property type="match status" value="1"/>
</dbReference>
<dbReference type="RefSeq" id="WP_143869836.1">
    <property type="nucleotide sequence ID" value="NZ_CP041660.1"/>
</dbReference>
<dbReference type="PANTHER" id="PTHR43064">
    <property type="entry name" value="PHOSPHORIBOSYLAMINOIMIDAZOLE CARBOXYLASE-RELATED"/>
    <property type="match status" value="1"/>
</dbReference>
<comment type="caution">
    <text evidence="3">The sequence shown here is derived from an EMBL/GenBank/DDBJ whole genome shotgun (WGS) entry which is preliminary data.</text>
</comment>
<evidence type="ECO:0000256" key="1">
    <source>
        <dbReference type="SAM" id="Phobius"/>
    </source>
</evidence>
<feature type="transmembrane region" description="Helical" evidence="1">
    <location>
        <begin position="141"/>
        <end position="166"/>
    </location>
</feature>
<gene>
    <name evidence="3" type="primary">larB</name>
    <name evidence="3" type="ORF">ABS311_14690</name>
</gene>
<keyword evidence="4" id="KW-1185">Reference proteome</keyword>
<evidence type="ECO:0000313" key="3">
    <source>
        <dbReference type="EMBL" id="MER2493127.1"/>
    </source>
</evidence>
<dbReference type="EMBL" id="JBELOE010000254">
    <property type="protein sequence ID" value="MER2493127.1"/>
    <property type="molecule type" value="Genomic_DNA"/>
</dbReference>
<proteinExistence type="predicted"/>
<keyword evidence="1" id="KW-0472">Membrane</keyword>
<organism evidence="3 4">
    <name type="scientific">Catenovulum sediminis</name>
    <dbReference type="NCBI Taxonomy" id="1740262"/>
    <lineage>
        <taxon>Bacteria</taxon>
        <taxon>Pseudomonadati</taxon>
        <taxon>Pseudomonadota</taxon>
        <taxon>Gammaproteobacteria</taxon>
        <taxon>Alteromonadales</taxon>
        <taxon>Alteromonadaceae</taxon>
        <taxon>Catenovulum</taxon>
    </lineage>
</organism>
<feature type="domain" description="PurE" evidence="2">
    <location>
        <begin position="86"/>
        <end position="216"/>
    </location>
</feature>
<dbReference type="SMART" id="SM01001">
    <property type="entry name" value="AIRC"/>
    <property type="match status" value="1"/>
</dbReference>
<dbReference type="SUPFAM" id="SSF52255">
    <property type="entry name" value="N5-CAIR mutase (phosphoribosylaminoimidazole carboxylase, PurE)"/>
    <property type="match status" value="1"/>
</dbReference>
<keyword evidence="1" id="KW-0812">Transmembrane</keyword>
<reference evidence="3 4" key="1">
    <citation type="submission" date="2024-06" db="EMBL/GenBank/DDBJ databases">
        <authorList>
            <person name="Chen R.Y."/>
        </authorList>
    </citation>
    <scope>NUCLEOTIDE SEQUENCE [LARGE SCALE GENOMIC DNA]</scope>
    <source>
        <strain evidence="3 4">D2</strain>
    </source>
</reference>
<accession>A0ABV1RJK7</accession>
<dbReference type="PANTHER" id="PTHR43064:SF1">
    <property type="entry name" value="SLL1489 PROTEIN"/>
    <property type="match status" value="1"/>
</dbReference>
<dbReference type="Proteomes" id="UP001467690">
    <property type="component" value="Unassembled WGS sequence"/>
</dbReference>
<dbReference type="Gene3D" id="3.40.50.1970">
    <property type="match status" value="1"/>
</dbReference>
<dbReference type="InterPro" id="IPR039476">
    <property type="entry name" value="P2CMN_synthase_LarB"/>
</dbReference>
<protein>
    <submittedName>
        <fullName evidence="3">Nickel pincer cofactor biosynthesis protein LarB</fullName>
    </submittedName>
</protein>
<dbReference type="InterPro" id="IPR000031">
    <property type="entry name" value="PurE_dom"/>
</dbReference>
<name>A0ABV1RJK7_9ALTE</name>
<keyword evidence="1" id="KW-1133">Transmembrane helix</keyword>
<sequence>MANFVWDAERQKRTGVAEAVFCSGKSAQDLADIVTHNIAHSLPLLMTRLTQAQWQSLPISLQQQLSYDQVSQTACANTPNITQEPQHVCIVCAGTSDLSVAREAQRTLEFNGLAAPLIADVGVAGLWRLMDRIEEIRRYKIIIAVAGMEGALFSVLAGLVSAPVIAVPSAVGYGVSENGQAALTSALSSCAPGVLTVNINNGFGAAVAAIKTLRQFE</sequence>
<evidence type="ECO:0000313" key="4">
    <source>
        <dbReference type="Proteomes" id="UP001467690"/>
    </source>
</evidence>
<evidence type="ECO:0000259" key="2">
    <source>
        <dbReference type="SMART" id="SM01001"/>
    </source>
</evidence>